<accession>A0ACB7SBU3</accession>
<name>A0ACB7SBU3_HYAAI</name>
<organism evidence="1 2">
    <name type="scientific">Hyalomma asiaticum</name>
    <name type="common">Tick</name>
    <dbReference type="NCBI Taxonomy" id="266040"/>
    <lineage>
        <taxon>Eukaryota</taxon>
        <taxon>Metazoa</taxon>
        <taxon>Ecdysozoa</taxon>
        <taxon>Arthropoda</taxon>
        <taxon>Chelicerata</taxon>
        <taxon>Arachnida</taxon>
        <taxon>Acari</taxon>
        <taxon>Parasitiformes</taxon>
        <taxon>Ixodida</taxon>
        <taxon>Ixodoidea</taxon>
        <taxon>Ixodidae</taxon>
        <taxon>Hyalomminae</taxon>
        <taxon>Hyalomma</taxon>
    </lineage>
</organism>
<evidence type="ECO:0000313" key="2">
    <source>
        <dbReference type="Proteomes" id="UP000821845"/>
    </source>
</evidence>
<dbReference type="Proteomes" id="UP000821845">
    <property type="component" value="Chromosome 4"/>
</dbReference>
<evidence type="ECO:0000313" key="1">
    <source>
        <dbReference type="EMBL" id="KAH6932627.1"/>
    </source>
</evidence>
<dbReference type="EMBL" id="CM023484">
    <property type="protein sequence ID" value="KAH6932627.1"/>
    <property type="molecule type" value="Genomic_DNA"/>
</dbReference>
<reference evidence="1" key="1">
    <citation type="submission" date="2020-05" db="EMBL/GenBank/DDBJ databases">
        <title>Large-scale comparative analyses of tick genomes elucidate their genetic diversity and vector capacities.</title>
        <authorList>
            <person name="Jia N."/>
            <person name="Wang J."/>
            <person name="Shi W."/>
            <person name="Du L."/>
            <person name="Sun Y."/>
            <person name="Zhan W."/>
            <person name="Jiang J."/>
            <person name="Wang Q."/>
            <person name="Zhang B."/>
            <person name="Ji P."/>
            <person name="Sakyi L.B."/>
            <person name="Cui X."/>
            <person name="Yuan T."/>
            <person name="Jiang B."/>
            <person name="Yang W."/>
            <person name="Lam T.T.-Y."/>
            <person name="Chang Q."/>
            <person name="Ding S."/>
            <person name="Wang X."/>
            <person name="Zhu J."/>
            <person name="Ruan X."/>
            <person name="Zhao L."/>
            <person name="Wei J."/>
            <person name="Que T."/>
            <person name="Du C."/>
            <person name="Cheng J."/>
            <person name="Dai P."/>
            <person name="Han X."/>
            <person name="Huang E."/>
            <person name="Gao Y."/>
            <person name="Liu J."/>
            <person name="Shao H."/>
            <person name="Ye R."/>
            <person name="Li L."/>
            <person name="Wei W."/>
            <person name="Wang X."/>
            <person name="Wang C."/>
            <person name="Yang T."/>
            <person name="Huo Q."/>
            <person name="Li W."/>
            <person name="Guo W."/>
            <person name="Chen H."/>
            <person name="Zhou L."/>
            <person name="Ni X."/>
            <person name="Tian J."/>
            <person name="Zhou Y."/>
            <person name="Sheng Y."/>
            <person name="Liu T."/>
            <person name="Pan Y."/>
            <person name="Xia L."/>
            <person name="Li J."/>
            <person name="Zhao F."/>
            <person name="Cao W."/>
        </authorList>
    </citation>
    <scope>NUCLEOTIDE SEQUENCE</scope>
    <source>
        <strain evidence="1">Hyas-2018</strain>
    </source>
</reference>
<sequence>MKGNILAKVGVVATILAEKSGLFVDFVTCDGASWNRNMWKRLGIIASAKSLKCKVQHPTDASRHPFFVSDLPHLIKCLRNSLLKMGFNTPAGHVIIQHVKEAHKIDSGNITLKAMPGITMCHTQPNGFEKMRVSYAFQLFGLKVIEAIYLYREKLECIWGSITPTELFFQIYSVICAMTSHYPAEALRPGSTQAHLLEDFLVYLNEWEAHAKKTGGFLSDSTANGLRVTITSVLETLSYLIEKAGFKYIMTSKTSQDPLENLFGIIRQSSWSNDDPMPTQFLLTISCLSFYGLVKTPSSYDSDDGFHLADLIGPSLGKSIEEIRDDEEHLKDLLLEEVSPVECDILAYVAGFLLRTIIKATGLNRTKFGSSRIHYRADHKLRKSAARLSDAVHGNSCGVPDATDGNSSRTARQALSPTGRIPASNQRRFLIGGFDLLADARGQKEL</sequence>
<gene>
    <name evidence="1" type="ORF">HPB50_008196</name>
</gene>
<keyword evidence="2" id="KW-1185">Reference proteome</keyword>
<protein>
    <submittedName>
        <fullName evidence="1">Uncharacterized protein</fullName>
    </submittedName>
</protein>
<proteinExistence type="predicted"/>
<comment type="caution">
    <text evidence="1">The sequence shown here is derived from an EMBL/GenBank/DDBJ whole genome shotgun (WGS) entry which is preliminary data.</text>
</comment>